<dbReference type="GO" id="GO:0005680">
    <property type="term" value="C:anaphase-promoting complex"/>
    <property type="evidence" value="ECO:0007669"/>
    <property type="project" value="TreeGrafter"/>
</dbReference>
<dbReference type="Proteomes" id="UP001215151">
    <property type="component" value="Unassembled WGS sequence"/>
</dbReference>
<dbReference type="Pfam" id="PF08672">
    <property type="entry name" value="ANAPC2"/>
    <property type="match status" value="1"/>
</dbReference>
<keyword evidence="9" id="KW-1185">Reference proteome</keyword>
<keyword evidence="5" id="KW-0131">Cell cycle</keyword>
<keyword evidence="2" id="KW-0132">Cell division</keyword>
<evidence type="ECO:0000256" key="5">
    <source>
        <dbReference type="ARBA" id="ARBA00023306"/>
    </source>
</evidence>
<dbReference type="GO" id="GO:0031625">
    <property type="term" value="F:ubiquitin protein ligase binding"/>
    <property type="evidence" value="ECO:0007669"/>
    <property type="project" value="InterPro"/>
</dbReference>
<dbReference type="InterPro" id="IPR036388">
    <property type="entry name" value="WH-like_DNA-bd_sf"/>
</dbReference>
<keyword evidence="3" id="KW-0498">Mitosis</keyword>
<dbReference type="SUPFAM" id="SSF46785">
    <property type="entry name" value="Winged helix' DNA-binding domain"/>
    <property type="match status" value="1"/>
</dbReference>
<dbReference type="InterPro" id="IPR036317">
    <property type="entry name" value="Cullin_homology_sf"/>
</dbReference>
<dbReference type="Gene3D" id="1.10.10.10">
    <property type="entry name" value="Winged helix-like DNA-binding domain superfamily/Winged helix DNA-binding domain"/>
    <property type="match status" value="1"/>
</dbReference>
<dbReference type="Gene3D" id="3.30.230.130">
    <property type="entry name" value="Cullin, Chain C, Domain 2"/>
    <property type="match status" value="1"/>
</dbReference>
<dbReference type="InterPro" id="IPR057975">
    <property type="entry name" value="TPR_ANAPC2"/>
</dbReference>
<comment type="caution">
    <text evidence="8">The sequence shown here is derived from an EMBL/GenBank/DDBJ whole genome shotgun (WGS) entry which is preliminary data.</text>
</comment>
<dbReference type="PANTHER" id="PTHR45957">
    <property type="entry name" value="ANAPHASE-PROMOTING COMPLEX SUBUNIT 2"/>
    <property type="match status" value="1"/>
</dbReference>
<dbReference type="GO" id="GO:0007091">
    <property type="term" value="P:metaphase/anaphase transition of mitotic cell cycle"/>
    <property type="evidence" value="ECO:0007669"/>
    <property type="project" value="TreeGrafter"/>
</dbReference>
<dbReference type="Pfam" id="PF26557">
    <property type="entry name" value="Cullin_AB"/>
    <property type="match status" value="1"/>
</dbReference>
<evidence type="ECO:0000256" key="4">
    <source>
        <dbReference type="ARBA" id="ARBA00022786"/>
    </source>
</evidence>
<comment type="similarity">
    <text evidence="6">Belongs to the cullin family.</text>
</comment>
<dbReference type="EMBL" id="JAPEVG010000157">
    <property type="protein sequence ID" value="KAJ8480666.1"/>
    <property type="molecule type" value="Genomic_DNA"/>
</dbReference>
<evidence type="ECO:0000256" key="2">
    <source>
        <dbReference type="ARBA" id="ARBA00022618"/>
    </source>
</evidence>
<accession>A0AAD7XB12</accession>
<dbReference type="InterPro" id="IPR059120">
    <property type="entry name" value="Cullin-like_AB"/>
</dbReference>
<dbReference type="GO" id="GO:0051301">
    <property type="term" value="P:cell division"/>
    <property type="evidence" value="ECO:0007669"/>
    <property type="project" value="UniProtKB-KW"/>
</dbReference>
<name>A0AAD7XB12_9APHY</name>
<keyword evidence="4" id="KW-0833">Ubl conjugation pathway</keyword>
<dbReference type="Pfam" id="PF25773">
    <property type="entry name" value="TPR_ANAPC2"/>
    <property type="match status" value="2"/>
</dbReference>
<dbReference type="AlphaFoldDB" id="A0AAD7XB12"/>
<gene>
    <name evidence="8" type="ORF">ONZ51_g6503</name>
</gene>
<evidence type="ECO:0000256" key="1">
    <source>
        <dbReference type="ARBA" id="ARBA00016068"/>
    </source>
</evidence>
<dbReference type="InterPro" id="IPR044554">
    <property type="entry name" value="ANAPC2"/>
</dbReference>
<dbReference type="InterPro" id="IPR036390">
    <property type="entry name" value="WH_DNA-bd_sf"/>
</dbReference>
<sequence length="779" mass="89628">MATDALRLHTAAKWQRAFERLNGAQPGIQGLLSFSEAWKVASDFLHPRDINDPGSIKTHDMQQVRAAFDLIGKAKMLSMLLENFLDDMRKQQYLVEREVRQYLEEYETTNQVDSVMQLIFRLVAWYNAWKPIAELGPTILSAYTLAFQTHIFSIFPPSFSRGFKELIASTFDLVNTSCPPPWAIPRDLPPTEQPPRPDYMLWTACETLGLLDRYESLISSVCYEHIEAHVYETCAKKWDEPMLPKLREWMTEEIVPWMIMPYARGARNAEEARTMLQGVGSRFDYHACKTLCDLRIQEIFDIIIDYPDSQSALQDLKVASSRPGLEDFGMMVNRVRGRLQECLQRVDQRSQLVVTLRKANKKRLLHPGADTKDILTQYVSIIRCLRIIDPPGVLLYKVADPIRKYLRERPDTIRCIVASLVGDGESGDSLVDENEPIQPLQQMQADDYNDPNWEPEPIDAGPDFRTNKPSDVISTLVSIYDSKDLFVKELQVLLTQRLLAVKDGNYERERRNIEILKIRFGEAALQVCEVMLRDMTDSRRIDQHVQAQKPMPLHPTIISRHFWPPLQTNSFTMPGQFREIQESYAREFHLFKPDKRLHWLSHLGTIKLDIELQDRTITAEVPPLEASIVELFSQKDTWTVDELVAELKSVEKTAILKSLTTWIDLGVLKEEAESRYKLLEIAEATPSGSKAPTRSVPVVEEPTPALTIQQQQAEQMRVYWKFIEGMLTNLGSLPLARIQTMLKFAPGYDRTIEQLAEFMEAARREGLVMVKDGMWKLCR</sequence>
<dbReference type="InterPro" id="IPR016158">
    <property type="entry name" value="Cullin_homology"/>
</dbReference>
<dbReference type="GO" id="GO:0070979">
    <property type="term" value="P:protein K11-linked ubiquitination"/>
    <property type="evidence" value="ECO:0007669"/>
    <property type="project" value="TreeGrafter"/>
</dbReference>
<dbReference type="SUPFAM" id="SSF75632">
    <property type="entry name" value="Cullin homology domain"/>
    <property type="match status" value="1"/>
</dbReference>
<dbReference type="PROSITE" id="PS50069">
    <property type="entry name" value="CULLIN_2"/>
    <property type="match status" value="1"/>
</dbReference>
<protein>
    <recommendedName>
        <fullName evidence="1">Anaphase-promoting complex subunit 2</fullName>
    </recommendedName>
</protein>
<evidence type="ECO:0000256" key="3">
    <source>
        <dbReference type="ARBA" id="ARBA00022776"/>
    </source>
</evidence>
<evidence type="ECO:0000259" key="7">
    <source>
        <dbReference type="PROSITE" id="PS50069"/>
    </source>
</evidence>
<evidence type="ECO:0000313" key="9">
    <source>
        <dbReference type="Proteomes" id="UP001215151"/>
    </source>
</evidence>
<organism evidence="8 9">
    <name type="scientific">Trametes cubensis</name>
    <dbReference type="NCBI Taxonomy" id="1111947"/>
    <lineage>
        <taxon>Eukaryota</taxon>
        <taxon>Fungi</taxon>
        <taxon>Dikarya</taxon>
        <taxon>Basidiomycota</taxon>
        <taxon>Agaricomycotina</taxon>
        <taxon>Agaricomycetes</taxon>
        <taxon>Polyporales</taxon>
        <taxon>Polyporaceae</taxon>
        <taxon>Trametes</taxon>
    </lineage>
</organism>
<dbReference type="PANTHER" id="PTHR45957:SF1">
    <property type="entry name" value="ANAPHASE-PROMOTING COMPLEX SUBUNIT 2"/>
    <property type="match status" value="1"/>
</dbReference>
<reference evidence="8" key="1">
    <citation type="submission" date="2022-11" db="EMBL/GenBank/DDBJ databases">
        <title>Genome Sequence of Cubamyces cubensis.</title>
        <authorList>
            <person name="Buettner E."/>
        </authorList>
    </citation>
    <scope>NUCLEOTIDE SEQUENCE</scope>
    <source>
        <strain evidence="8">MPL-01</strain>
    </source>
</reference>
<dbReference type="GO" id="GO:0006511">
    <property type="term" value="P:ubiquitin-dependent protein catabolic process"/>
    <property type="evidence" value="ECO:0007669"/>
    <property type="project" value="InterPro"/>
</dbReference>
<dbReference type="Gene3D" id="1.20.1310.10">
    <property type="entry name" value="Cullin Repeats"/>
    <property type="match status" value="1"/>
</dbReference>
<dbReference type="InterPro" id="IPR014786">
    <property type="entry name" value="ANAPC2_C"/>
</dbReference>
<evidence type="ECO:0000256" key="6">
    <source>
        <dbReference type="PROSITE-ProRule" id="PRU00330"/>
    </source>
</evidence>
<dbReference type="FunFam" id="1.20.1310.10:FF:000033">
    <property type="entry name" value="Anaphase-promoting complex subunit ApcB"/>
    <property type="match status" value="1"/>
</dbReference>
<dbReference type="SMART" id="SM01013">
    <property type="entry name" value="APC2"/>
    <property type="match status" value="1"/>
</dbReference>
<dbReference type="SMART" id="SM00182">
    <property type="entry name" value="CULLIN"/>
    <property type="match status" value="1"/>
</dbReference>
<feature type="domain" description="Cullin family profile" evidence="7">
    <location>
        <begin position="473"/>
        <end position="648"/>
    </location>
</feature>
<proteinExistence type="inferred from homology"/>
<evidence type="ECO:0000313" key="8">
    <source>
        <dbReference type="EMBL" id="KAJ8480666.1"/>
    </source>
</evidence>